<dbReference type="InterPro" id="IPR032466">
    <property type="entry name" value="Metal_Hydrolase"/>
</dbReference>
<sequence length="449" mass="47741">MTDLRIGPALVVPVTSAPFTGYVEVTAGAVTHLGPDPTAEPAGEVVTTPGRMVIPALVNTHCHTSQQLGRGLGDDVGLLTWLHERIWPYELALTEADSEISALVCAIEQIRSGTTLIADPGGRHVDGMARGLTAAGIRALLGRSSMDSGEGRPPGDRETTAEVLAAQDELAERWHGRGRMRFSYTLRTIFNATDELITATMERARALGTTVQMHVAEIPEENEHTRTTRGTTTVRHLDRLGALSPALLAVHAVWVDDEEIALLAERGCPVSHNAASNLKILGTPRIADMLDAGVLLGLGTDGAPSNNRMSMLDEMWLAAIVQKGLRRDPTVLPADAVLRMATIDGARALGMADLVGSIEVGKRADLVIIDPCTPNFATAADPVSGLVTAVKSENVESVLCDGEWLLRDRRIVRVDEAAVLAEAAERAAAVRRRAGLGIKPDRPGTPRGA</sequence>
<dbReference type="CDD" id="cd01298">
    <property type="entry name" value="ATZ_TRZ_like"/>
    <property type="match status" value="1"/>
</dbReference>
<dbReference type="InterPro" id="IPR006680">
    <property type="entry name" value="Amidohydro-rel"/>
</dbReference>
<dbReference type="SUPFAM" id="SSF51338">
    <property type="entry name" value="Composite domain of metallo-dependent hydrolases"/>
    <property type="match status" value="2"/>
</dbReference>
<dbReference type="Gene3D" id="2.30.40.10">
    <property type="entry name" value="Urease, subunit C, domain 1"/>
    <property type="match status" value="1"/>
</dbReference>
<evidence type="ECO:0000256" key="1">
    <source>
        <dbReference type="ARBA" id="ARBA00022801"/>
    </source>
</evidence>
<evidence type="ECO:0000313" key="3">
    <source>
        <dbReference type="EMBL" id="SHK16725.1"/>
    </source>
</evidence>
<evidence type="ECO:0000313" key="4">
    <source>
        <dbReference type="Proteomes" id="UP000184363"/>
    </source>
</evidence>
<dbReference type="GO" id="GO:0016810">
    <property type="term" value="F:hydrolase activity, acting on carbon-nitrogen (but not peptide) bonds"/>
    <property type="evidence" value="ECO:0007669"/>
    <property type="project" value="InterPro"/>
</dbReference>
<dbReference type="EMBL" id="FRAP01000003">
    <property type="protein sequence ID" value="SHK16725.1"/>
    <property type="molecule type" value="Genomic_DNA"/>
</dbReference>
<dbReference type="Gene3D" id="3.20.20.140">
    <property type="entry name" value="Metal-dependent hydrolases"/>
    <property type="match status" value="1"/>
</dbReference>
<dbReference type="Pfam" id="PF01979">
    <property type="entry name" value="Amidohydro_1"/>
    <property type="match status" value="1"/>
</dbReference>
<dbReference type="PANTHER" id="PTHR43794:SF11">
    <property type="entry name" value="AMIDOHYDROLASE-RELATED DOMAIN-CONTAINING PROTEIN"/>
    <property type="match status" value="1"/>
</dbReference>
<reference evidence="3 4" key="1">
    <citation type="submission" date="2016-11" db="EMBL/GenBank/DDBJ databases">
        <authorList>
            <person name="Jaros S."/>
            <person name="Januszkiewicz K."/>
            <person name="Wedrychowicz H."/>
        </authorList>
    </citation>
    <scope>NUCLEOTIDE SEQUENCE [LARGE SCALE GENOMIC DNA]</scope>
    <source>
        <strain evidence="3 4">DSM 43832</strain>
    </source>
</reference>
<keyword evidence="1" id="KW-0378">Hydrolase</keyword>
<proteinExistence type="predicted"/>
<dbReference type="PANTHER" id="PTHR43794">
    <property type="entry name" value="AMINOHYDROLASE SSNA-RELATED"/>
    <property type="match status" value="1"/>
</dbReference>
<evidence type="ECO:0000259" key="2">
    <source>
        <dbReference type="Pfam" id="PF01979"/>
    </source>
</evidence>
<keyword evidence="4" id="KW-1185">Reference proteome</keyword>
<dbReference type="InterPro" id="IPR050287">
    <property type="entry name" value="MTA/SAH_deaminase"/>
</dbReference>
<organism evidence="3 4">
    <name type="scientific">Pseudonocardia thermophila</name>
    <dbReference type="NCBI Taxonomy" id="1848"/>
    <lineage>
        <taxon>Bacteria</taxon>
        <taxon>Bacillati</taxon>
        <taxon>Actinomycetota</taxon>
        <taxon>Actinomycetes</taxon>
        <taxon>Pseudonocardiales</taxon>
        <taxon>Pseudonocardiaceae</taxon>
        <taxon>Pseudonocardia</taxon>
    </lineage>
</organism>
<dbReference type="InterPro" id="IPR011059">
    <property type="entry name" value="Metal-dep_hydrolase_composite"/>
</dbReference>
<gene>
    <name evidence="3" type="ORF">SAMN05443637_103171</name>
</gene>
<feature type="domain" description="Amidohydrolase-related" evidence="2">
    <location>
        <begin position="52"/>
        <end position="404"/>
    </location>
</feature>
<name>A0A1M6Q9B5_PSETH</name>
<dbReference type="Proteomes" id="UP000184363">
    <property type="component" value="Unassembled WGS sequence"/>
</dbReference>
<dbReference type="AlphaFoldDB" id="A0A1M6Q9B5"/>
<dbReference type="SUPFAM" id="SSF51556">
    <property type="entry name" value="Metallo-dependent hydrolases"/>
    <property type="match status" value="1"/>
</dbReference>
<protein>
    <submittedName>
        <fullName evidence="3">5-methylthioadenosine/S-adenosylhomocysteine deaminase</fullName>
    </submittedName>
</protein>
<dbReference type="STRING" id="1848.SAMN05443637_103171"/>
<accession>A0A1M6Q9B5</accession>